<feature type="chain" id="PRO_5007494692" evidence="1">
    <location>
        <begin position="20"/>
        <end position="246"/>
    </location>
</feature>
<protein>
    <submittedName>
        <fullName evidence="2">Uncharacterized protein</fullName>
    </submittedName>
</protein>
<reference evidence="3" key="1">
    <citation type="submission" date="2015-09" db="EMBL/GenBank/DDBJ databases">
        <title>Complete sequence of Algoriphagus sp. M8-2.</title>
        <authorList>
            <person name="Shintani M."/>
        </authorList>
    </citation>
    <scope>NUCLEOTIDE SEQUENCE [LARGE SCALE GENOMIC DNA]</scope>
    <source>
        <strain evidence="3">M8-2</strain>
    </source>
</reference>
<dbReference type="EMBL" id="CP012836">
    <property type="protein sequence ID" value="AMQ55633.1"/>
    <property type="molecule type" value="Genomic_DNA"/>
</dbReference>
<proteinExistence type="predicted"/>
<keyword evidence="1" id="KW-0732">Signal</keyword>
<feature type="signal peptide" evidence="1">
    <location>
        <begin position="1"/>
        <end position="19"/>
    </location>
</feature>
<accession>A0A142EKH8</accession>
<sequence>MKKITLLLSLFLVAGLASAQQAYTYVQAPSKASGDMFQSNLFAAERIMDMRDKLNLTEAQASKIKKIHSENAGQFSTLKWDLDEENAKLKKLLALDKIDQAAVNKQLDIVLNLENQLKKKQLSTLVAIKNELTSEQIKALSQSTVVINGTRGTAPLKIVDGVPLSSSVSGAASSSPKVAVSVNGNGEQPLYFIETKTGLKKVQSYDHLDPSDIESMSVFKGDQALEKFGKDAKNGAIVVRLKDMPE</sequence>
<evidence type="ECO:0000313" key="2">
    <source>
        <dbReference type="EMBL" id="AMQ55633.1"/>
    </source>
</evidence>
<evidence type="ECO:0000256" key="1">
    <source>
        <dbReference type="SAM" id="SignalP"/>
    </source>
</evidence>
<dbReference type="SUPFAM" id="SSF56935">
    <property type="entry name" value="Porins"/>
    <property type="match status" value="1"/>
</dbReference>
<dbReference type="RefSeq" id="WP_067544165.1">
    <property type="nucleotide sequence ID" value="NZ_CP012836.1"/>
</dbReference>
<organism evidence="2 3">
    <name type="scientific">Algoriphagus sanaruensis</name>
    <dbReference type="NCBI Taxonomy" id="1727163"/>
    <lineage>
        <taxon>Bacteria</taxon>
        <taxon>Pseudomonadati</taxon>
        <taxon>Bacteroidota</taxon>
        <taxon>Cytophagia</taxon>
        <taxon>Cytophagales</taxon>
        <taxon>Cyclobacteriaceae</taxon>
        <taxon>Algoriphagus</taxon>
    </lineage>
</organism>
<dbReference type="STRING" id="1727163.AO498_04390"/>
<dbReference type="Gene3D" id="1.20.120.1490">
    <property type="match status" value="1"/>
</dbReference>
<name>A0A142EKH8_9BACT</name>
<evidence type="ECO:0000313" key="3">
    <source>
        <dbReference type="Proteomes" id="UP000073816"/>
    </source>
</evidence>
<gene>
    <name evidence="2" type="ORF">AO498_04390</name>
</gene>
<dbReference type="Pfam" id="PF13801">
    <property type="entry name" value="Metal_resist"/>
    <property type="match status" value="1"/>
</dbReference>
<reference evidence="2 3" key="2">
    <citation type="journal article" date="2016" name="Genome Announc.">
        <title>Complete Genome Sequence of Algoriphagus sp. Strain M8-2, Isolated from a Brackish Lake.</title>
        <authorList>
            <person name="Muraguchi Y."/>
            <person name="Kushimoto K."/>
            <person name="Ohtsubo Y."/>
            <person name="Suzuki T."/>
            <person name="Dohra H."/>
            <person name="Kimbara K."/>
            <person name="Shintani M."/>
        </authorList>
    </citation>
    <scope>NUCLEOTIDE SEQUENCE [LARGE SCALE GENOMIC DNA]</scope>
    <source>
        <strain evidence="2 3">M8-2</strain>
    </source>
</reference>
<dbReference type="InterPro" id="IPR025961">
    <property type="entry name" value="Metal_resist"/>
</dbReference>
<dbReference type="Proteomes" id="UP000073816">
    <property type="component" value="Chromosome"/>
</dbReference>
<dbReference type="PATRIC" id="fig|1727163.4.peg.913"/>
<dbReference type="AlphaFoldDB" id="A0A142EKH8"/>
<keyword evidence="3" id="KW-1185">Reference proteome</keyword>
<dbReference type="OrthoDB" id="893691at2"/>
<dbReference type="KEGG" id="alm:AO498_04390"/>